<name>A0ABS7FRT2_9ACTN</name>
<evidence type="ECO:0000313" key="2">
    <source>
        <dbReference type="EMBL" id="MBW8483111.1"/>
    </source>
</evidence>
<evidence type="ECO:0000313" key="3">
    <source>
        <dbReference type="Proteomes" id="UP000774570"/>
    </source>
</evidence>
<dbReference type="EMBL" id="JAIBOA010000006">
    <property type="protein sequence ID" value="MBW8483111.1"/>
    <property type="molecule type" value="Genomic_DNA"/>
</dbReference>
<dbReference type="Pfam" id="PF13483">
    <property type="entry name" value="Lactamase_B_3"/>
    <property type="match status" value="1"/>
</dbReference>
<dbReference type="SMART" id="SM00849">
    <property type="entry name" value="Lactamase_B"/>
    <property type="match status" value="1"/>
</dbReference>
<keyword evidence="3" id="KW-1185">Reference proteome</keyword>
<dbReference type="RefSeq" id="WP_220166087.1">
    <property type="nucleotide sequence ID" value="NZ_JAIBOA010000006.1"/>
</dbReference>
<comment type="caution">
    <text evidence="2">The sequence shown here is derived from an EMBL/GenBank/DDBJ whole genome shotgun (WGS) entry which is preliminary data.</text>
</comment>
<dbReference type="InterPro" id="IPR036866">
    <property type="entry name" value="RibonucZ/Hydroxyglut_hydro"/>
</dbReference>
<dbReference type="SUPFAM" id="SSF56281">
    <property type="entry name" value="Metallo-hydrolase/oxidoreductase"/>
    <property type="match status" value="1"/>
</dbReference>
<reference evidence="2 3" key="1">
    <citation type="submission" date="2021-07" db="EMBL/GenBank/DDBJ databases">
        <title>Actinomadura sp. PM05-2 isolated from lichen.</title>
        <authorList>
            <person name="Somphong A."/>
            <person name="Phongsopitanun W."/>
            <person name="Tanasupawat S."/>
            <person name="Peongsungnone V."/>
        </authorList>
    </citation>
    <scope>NUCLEOTIDE SEQUENCE [LARGE SCALE GENOMIC DNA]</scope>
    <source>
        <strain evidence="2 3">PM05-2</strain>
    </source>
</reference>
<feature type="domain" description="Metallo-beta-lactamase" evidence="1">
    <location>
        <begin position="7"/>
        <end position="174"/>
    </location>
</feature>
<proteinExistence type="predicted"/>
<sequence>MILSKHGHACVRIEDGGRALVIDPGTFSDPAALAGAGAVLVTHEHDDHLDVAALAAARAADPSLTVHAHPALAAGLARTLGGDVRAVAPGDVFGAAGFDVTAVGGEHAEIVDGLPGCPNIGFVVEGVYHPGDALFIPDAEVGTLLVPASGPWLKTGEAVLFLRDVSPDRAFPIHDAGLSGIGMDNIDGWLEEEAAVYTRIPDGGSVEF</sequence>
<protein>
    <submittedName>
        <fullName evidence="2">MBL fold metallo-hydrolase</fullName>
    </submittedName>
</protein>
<dbReference type="InterPro" id="IPR001279">
    <property type="entry name" value="Metallo-B-lactamas"/>
</dbReference>
<accession>A0ABS7FRT2</accession>
<dbReference type="InterPro" id="IPR050114">
    <property type="entry name" value="UPF0173_UPF0282_UlaG_hydrolase"/>
</dbReference>
<gene>
    <name evidence="2" type="ORF">K1Y72_12070</name>
</gene>
<dbReference type="Gene3D" id="3.60.15.10">
    <property type="entry name" value="Ribonuclease Z/Hydroxyacylglutathione hydrolase-like"/>
    <property type="match status" value="1"/>
</dbReference>
<evidence type="ECO:0000259" key="1">
    <source>
        <dbReference type="SMART" id="SM00849"/>
    </source>
</evidence>
<dbReference type="Proteomes" id="UP000774570">
    <property type="component" value="Unassembled WGS sequence"/>
</dbReference>
<dbReference type="PANTHER" id="PTHR43546">
    <property type="entry name" value="UPF0173 METAL-DEPENDENT HYDROLASE MJ1163-RELATED"/>
    <property type="match status" value="1"/>
</dbReference>
<organism evidence="2 3">
    <name type="scientific">Actinomadura parmotrematis</name>
    <dbReference type="NCBI Taxonomy" id="2864039"/>
    <lineage>
        <taxon>Bacteria</taxon>
        <taxon>Bacillati</taxon>
        <taxon>Actinomycetota</taxon>
        <taxon>Actinomycetes</taxon>
        <taxon>Streptosporangiales</taxon>
        <taxon>Thermomonosporaceae</taxon>
        <taxon>Actinomadura</taxon>
    </lineage>
</organism>
<dbReference type="PANTHER" id="PTHR43546:SF3">
    <property type="entry name" value="UPF0173 METAL-DEPENDENT HYDROLASE MJ1163"/>
    <property type="match status" value="1"/>
</dbReference>